<feature type="compositionally biased region" description="Polar residues" evidence="1">
    <location>
        <begin position="130"/>
        <end position="145"/>
    </location>
</feature>
<gene>
    <name evidence="2" type="ORF">PR048_015842</name>
</gene>
<dbReference type="Proteomes" id="UP001159363">
    <property type="component" value="Chromosome 4"/>
</dbReference>
<comment type="caution">
    <text evidence="2">The sequence shown here is derived from an EMBL/GenBank/DDBJ whole genome shotgun (WGS) entry which is preliminary data.</text>
</comment>
<dbReference type="EMBL" id="JARBHB010000005">
    <property type="protein sequence ID" value="KAJ8883986.1"/>
    <property type="molecule type" value="Genomic_DNA"/>
</dbReference>
<feature type="region of interest" description="Disordered" evidence="1">
    <location>
        <begin position="603"/>
        <end position="693"/>
    </location>
</feature>
<sequence>MHKIEHPWRLMAYSNRKLADMHLLYRLAECNAIRARPGFVSRLEPGQPQAPTHPQRPPPPGPDCSSNEISFLKPTTSHPFSRNQTHKAGSKTHNAESDQEAPRMWQLLRSTFKYGKAINTRTLRDYNGLKITSTPNCVSPTSGREPSNGKESDYRSRCRVVRALSREHILKYRCSRGRSGVVVRLLTSHLGEPGWNPGGDAPRFSHVGIAPDDAAGRRVFSVISRFSSPSISMLPHTRLVSPSSDRIQRRQRLSIRYQISIAPAGGILSDEGFSSGESSGLCHGVEAFSWLIPFPHAYSFRCVFTPISSHLIYSSGCMNRKCECLRRSEYDLHKRKVVAGCGLTGAPCGSAPFAVIGCPKFGALRCQSLGRGSARVGSGGFLGVYIEVHEMPLPAGVLVLCEEISIQRIFGHRKYSRCSGRSGDSEQFCEATMMVIGQQKLVIAFFCEACLMTLILEEDAYGLSVFRRVLQKLRLCLWPCPSSRKCRWGQYSLSSLVVWRVCWEKVHGQAATKVFGGESITSLMNRVVGLKVSSTTRSLETKQAAERSKNVGCIGRRLCVVRNLPGIRDNPPPHANKVQPSLENYAKGQRTTFVCTQCIGYSRSRGKEGRSSRNETSSNRRVSGRWCEEGRGGEESVGPWRRRPYTGSGAEAGRGHRWSVADGWAGPGRLSSPPPQAAGGHSRARGRPGNSRPRALARTLKVCVASHETHTARAGEGLCEGRASNPRVRGDLQRHAAAHTTPAINPSRLVPLLSINILNFWGYLCKKVLYVVVASLSETRGLYVRELQVCEDRASSGVECDQPERSLRTASISTVKIIAKGKAVKARPVLETTNTVRALFLLCVSSHSEQGSFRRHLSCTSTTTWSIASRRIPVHTPDAQQIRLIHIPLSCTHPTRDVRSDVMLAEHESAERPLSAYTV</sequence>
<feature type="compositionally biased region" description="Low complexity" evidence="1">
    <location>
        <begin position="614"/>
        <end position="625"/>
    </location>
</feature>
<proteinExistence type="predicted"/>
<name>A0ABQ9HIL3_9NEOP</name>
<feature type="region of interest" description="Disordered" evidence="1">
    <location>
        <begin position="130"/>
        <end position="152"/>
    </location>
</feature>
<reference evidence="2 3" key="1">
    <citation type="submission" date="2023-02" db="EMBL/GenBank/DDBJ databases">
        <title>LHISI_Scaffold_Assembly.</title>
        <authorList>
            <person name="Stuart O.P."/>
            <person name="Cleave R."/>
            <person name="Magrath M.J.L."/>
            <person name="Mikheyev A.S."/>
        </authorList>
    </citation>
    <scope>NUCLEOTIDE SEQUENCE [LARGE SCALE GENOMIC DNA]</scope>
    <source>
        <strain evidence="2">Daus_M_001</strain>
        <tissue evidence="2">Leg muscle</tissue>
    </source>
</reference>
<evidence type="ECO:0000313" key="3">
    <source>
        <dbReference type="Proteomes" id="UP001159363"/>
    </source>
</evidence>
<accession>A0ABQ9HIL3</accession>
<evidence type="ECO:0000313" key="2">
    <source>
        <dbReference type="EMBL" id="KAJ8883986.1"/>
    </source>
</evidence>
<protein>
    <submittedName>
        <fullName evidence="2">Uncharacterized protein</fullName>
    </submittedName>
</protein>
<organism evidence="2 3">
    <name type="scientific">Dryococelus australis</name>
    <dbReference type="NCBI Taxonomy" id="614101"/>
    <lineage>
        <taxon>Eukaryota</taxon>
        <taxon>Metazoa</taxon>
        <taxon>Ecdysozoa</taxon>
        <taxon>Arthropoda</taxon>
        <taxon>Hexapoda</taxon>
        <taxon>Insecta</taxon>
        <taxon>Pterygota</taxon>
        <taxon>Neoptera</taxon>
        <taxon>Polyneoptera</taxon>
        <taxon>Phasmatodea</taxon>
        <taxon>Verophasmatodea</taxon>
        <taxon>Anareolatae</taxon>
        <taxon>Phasmatidae</taxon>
        <taxon>Eurycanthinae</taxon>
        <taxon>Dryococelus</taxon>
    </lineage>
</organism>
<feature type="region of interest" description="Disordered" evidence="1">
    <location>
        <begin position="41"/>
        <end position="102"/>
    </location>
</feature>
<keyword evidence="3" id="KW-1185">Reference proteome</keyword>
<evidence type="ECO:0000256" key="1">
    <source>
        <dbReference type="SAM" id="MobiDB-lite"/>
    </source>
</evidence>
<feature type="compositionally biased region" description="Polar residues" evidence="1">
    <location>
        <begin position="64"/>
        <end position="83"/>
    </location>
</feature>